<dbReference type="InterPro" id="IPR036271">
    <property type="entry name" value="Tet_transcr_reg_TetR-rel_C_sf"/>
</dbReference>
<dbReference type="InterPro" id="IPR004111">
    <property type="entry name" value="Repressor_TetR_C"/>
</dbReference>
<dbReference type="Gene3D" id="1.10.357.10">
    <property type="entry name" value="Tetracycline Repressor, domain 2"/>
    <property type="match status" value="1"/>
</dbReference>
<evidence type="ECO:0000256" key="2">
    <source>
        <dbReference type="ARBA" id="ARBA00023125"/>
    </source>
</evidence>
<dbReference type="EMBL" id="MAXA01000217">
    <property type="protein sequence ID" value="OHV27811.1"/>
    <property type="molecule type" value="Genomic_DNA"/>
</dbReference>
<keyword evidence="2 4" id="KW-0238">DNA-binding</keyword>
<dbReference type="SUPFAM" id="SSF48498">
    <property type="entry name" value="Tetracyclin repressor-like, C-terminal domain"/>
    <property type="match status" value="1"/>
</dbReference>
<evidence type="ECO:0000256" key="3">
    <source>
        <dbReference type="ARBA" id="ARBA00023163"/>
    </source>
</evidence>
<dbReference type="SUPFAM" id="SSF46689">
    <property type="entry name" value="Homeodomain-like"/>
    <property type="match status" value="1"/>
</dbReference>
<keyword evidence="1" id="KW-0805">Transcription regulation</keyword>
<evidence type="ECO:0000256" key="1">
    <source>
        <dbReference type="ARBA" id="ARBA00023015"/>
    </source>
</evidence>
<name>A0A1S1Q2T5_9ACTN</name>
<dbReference type="GO" id="GO:0045892">
    <property type="term" value="P:negative regulation of DNA-templated transcription"/>
    <property type="evidence" value="ECO:0007669"/>
    <property type="project" value="InterPro"/>
</dbReference>
<dbReference type="InterPro" id="IPR001647">
    <property type="entry name" value="HTH_TetR"/>
</dbReference>
<dbReference type="InterPro" id="IPR009057">
    <property type="entry name" value="Homeodomain-like_sf"/>
</dbReference>
<feature type="DNA-binding region" description="H-T-H motif" evidence="4">
    <location>
        <begin position="53"/>
        <end position="72"/>
    </location>
</feature>
<evidence type="ECO:0000256" key="4">
    <source>
        <dbReference type="PROSITE-ProRule" id="PRU00335"/>
    </source>
</evidence>
<dbReference type="InterPro" id="IPR050109">
    <property type="entry name" value="HTH-type_TetR-like_transc_reg"/>
</dbReference>
<organism evidence="6 7">
    <name type="scientific">Parafrankia soli</name>
    <dbReference type="NCBI Taxonomy" id="2599596"/>
    <lineage>
        <taxon>Bacteria</taxon>
        <taxon>Bacillati</taxon>
        <taxon>Actinomycetota</taxon>
        <taxon>Actinomycetes</taxon>
        <taxon>Frankiales</taxon>
        <taxon>Frankiaceae</taxon>
        <taxon>Parafrankia</taxon>
    </lineage>
</organism>
<dbReference type="PANTHER" id="PTHR30055:SF151">
    <property type="entry name" value="TRANSCRIPTIONAL REGULATORY PROTEIN"/>
    <property type="match status" value="1"/>
</dbReference>
<evidence type="ECO:0000259" key="5">
    <source>
        <dbReference type="PROSITE" id="PS50977"/>
    </source>
</evidence>
<keyword evidence="3" id="KW-0804">Transcription</keyword>
<protein>
    <recommendedName>
        <fullName evidence="5">HTH tetR-type domain-containing protein</fullName>
    </recommendedName>
</protein>
<dbReference type="Pfam" id="PF02909">
    <property type="entry name" value="TetR_C_1"/>
    <property type="match status" value="1"/>
</dbReference>
<comment type="caution">
    <text evidence="6">The sequence shown here is derived from an EMBL/GenBank/DDBJ whole genome shotgun (WGS) entry which is preliminary data.</text>
</comment>
<reference evidence="7" key="1">
    <citation type="submission" date="2016-07" db="EMBL/GenBank/DDBJ databases">
        <title>Frankia sp. NRRL B-16219 Genome sequencing.</title>
        <authorList>
            <person name="Ghodhbane-Gtari F."/>
            <person name="Swanson E."/>
            <person name="Gueddou A."/>
            <person name="Louati M."/>
            <person name="Nouioui I."/>
            <person name="Hezbri K."/>
            <person name="Abebe-Akele F."/>
            <person name="Simpson S."/>
            <person name="Morris K."/>
            <person name="Thomas K."/>
            <person name="Gtari M."/>
            <person name="Tisa L.S."/>
        </authorList>
    </citation>
    <scope>NUCLEOTIDE SEQUENCE [LARGE SCALE GENOMIC DNA]</scope>
    <source>
        <strain evidence="7">NRRL B-16219</strain>
    </source>
</reference>
<accession>A0A1S1Q2T5</accession>
<evidence type="ECO:0000313" key="7">
    <source>
        <dbReference type="Proteomes" id="UP000179769"/>
    </source>
</evidence>
<dbReference type="Gene3D" id="1.10.10.60">
    <property type="entry name" value="Homeodomain-like"/>
    <property type="match status" value="1"/>
</dbReference>
<feature type="domain" description="HTH tetR-type" evidence="5">
    <location>
        <begin position="30"/>
        <end position="90"/>
    </location>
</feature>
<gene>
    <name evidence="6" type="ORF">BBK14_19360</name>
</gene>
<evidence type="ECO:0000313" key="6">
    <source>
        <dbReference type="EMBL" id="OHV27811.1"/>
    </source>
</evidence>
<keyword evidence="7" id="KW-1185">Reference proteome</keyword>
<dbReference type="Proteomes" id="UP000179769">
    <property type="component" value="Unassembled WGS sequence"/>
</dbReference>
<dbReference type="PRINTS" id="PR00455">
    <property type="entry name" value="HTHTETR"/>
</dbReference>
<sequence>MPPGPGDGLPPGVDLLWGRRERGRRGPRPGLSLARIVTAAVEIADEEGLGPLSMSRLAQRLGFTAMSLYRYMTGKDELLMLMLDAVMASPPPGPAPGEGWRAVLERWAGECRSLYQRHPWALDAPISGPPLGPNQLRWLDAGLAALAGTRATPEEKLSVMLLLDGYVRAETRLWVQLRRAYHPGAAPASATSAEAAASAAGPAGNAVPAEAVPADAEPPPSWGSLLRQLIDRERYPALMEIVATGSLDSPPGYGDTDYEFGLARILDGIEVFLHRPAR</sequence>
<dbReference type="AlphaFoldDB" id="A0A1S1Q2T5"/>
<dbReference type="PROSITE" id="PS50977">
    <property type="entry name" value="HTH_TETR_2"/>
    <property type="match status" value="1"/>
</dbReference>
<dbReference type="Pfam" id="PF00440">
    <property type="entry name" value="TetR_N"/>
    <property type="match status" value="1"/>
</dbReference>
<proteinExistence type="predicted"/>
<dbReference type="GO" id="GO:0000976">
    <property type="term" value="F:transcription cis-regulatory region binding"/>
    <property type="evidence" value="ECO:0007669"/>
    <property type="project" value="TreeGrafter"/>
</dbReference>
<dbReference type="GO" id="GO:0003700">
    <property type="term" value="F:DNA-binding transcription factor activity"/>
    <property type="evidence" value="ECO:0007669"/>
    <property type="project" value="TreeGrafter"/>
</dbReference>
<dbReference type="PANTHER" id="PTHR30055">
    <property type="entry name" value="HTH-TYPE TRANSCRIPTIONAL REGULATOR RUTR"/>
    <property type="match status" value="1"/>
</dbReference>